<evidence type="ECO:0008006" key="4">
    <source>
        <dbReference type="Google" id="ProtNLM"/>
    </source>
</evidence>
<comment type="caution">
    <text evidence="2">The sequence shown here is derived from an EMBL/GenBank/DDBJ whole genome shotgun (WGS) entry which is preliminary data.</text>
</comment>
<dbReference type="EMBL" id="JACASE010000017">
    <property type="protein sequence ID" value="KAF6396244.1"/>
    <property type="molecule type" value="Genomic_DNA"/>
</dbReference>
<keyword evidence="3" id="KW-1185">Reference proteome</keyword>
<evidence type="ECO:0000256" key="1">
    <source>
        <dbReference type="SAM" id="SignalP"/>
    </source>
</evidence>
<accession>A0A7J8BC26</accession>
<reference evidence="2 3" key="1">
    <citation type="journal article" date="2020" name="Nature">
        <title>Six reference-quality genomes reveal evolution of bat adaptations.</title>
        <authorList>
            <person name="Jebb D."/>
            <person name="Huang Z."/>
            <person name="Pippel M."/>
            <person name="Hughes G.M."/>
            <person name="Lavrichenko K."/>
            <person name="Devanna P."/>
            <person name="Winkler S."/>
            <person name="Jermiin L.S."/>
            <person name="Skirmuntt E.C."/>
            <person name="Katzourakis A."/>
            <person name="Burkitt-Gray L."/>
            <person name="Ray D.A."/>
            <person name="Sullivan K.A.M."/>
            <person name="Roscito J.G."/>
            <person name="Kirilenko B.M."/>
            <person name="Davalos L.M."/>
            <person name="Corthals A.P."/>
            <person name="Power M.L."/>
            <person name="Jones G."/>
            <person name="Ransome R.D."/>
            <person name="Dechmann D.K.N."/>
            <person name="Locatelli A.G."/>
            <person name="Puechmaille S.J."/>
            <person name="Fedrigo O."/>
            <person name="Jarvis E.D."/>
            <person name="Hiller M."/>
            <person name="Vernes S.C."/>
            <person name="Myers E.W."/>
            <person name="Teeling E.C."/>
        </authorList>
    </citation>
    <scope>NUCLEOTIDE SEQUENCE [LARGE SCALE GENOMIC DNA]</scope>
    <source>
        <strain evidence="2">MRouAeg1</strain>
        <tissue evidence="2">Muscle</tissue>
    </source>
</reference>
<dbReference type="Pfam" id="PF14868">
    <property type="entry name" value="DUF4487"/>
    <property type="match status" value="1"/>
</dbReference>
<feature type="signal peptide" evidence="1">
    <location>
        <begin position="1"/>
        <end position="20"/>
    </location>
</feature>
<dbReference type="Proteomes" id="UP000593571">
    <property type="component" value="Unassembled WGS sequence"/>
</dbReference>
<dbReference type="PANTHER" id="PTHR16071">
    <property type="entry name" value="CHROMOSOME 1 OPEN READING FRAME 112"/>
    <property type="match status" value="1"/>
</dbReference>
<sequence>MITSLLAMDAWCFLARYGTAELCAHHVTVVAHLIRSCPGECYQLTNLSVLLRRLFFFMAPPQQVEFIQKFPPKAAENLPLWQCISPSSPQPPACNETQQSQGGC</sequence>
<feature type="chain" id="PRO_5029531789" description="Secreted protein" evidence="1">
    <location>
        <begin position="21"/>
        <end position="104"/>
    </location>
</feature>
<name>A0A7J8BC26_ROUAE</name>
<dbReference type="AlphaFoldDB" id="A0A7J8BC26"/>
<dbReference type="InterPro" id="IPR027902">
    <property type="entry name" value="DUF4487"/>
</dbReference>
<gene>
    <name evidence="2" type="ORF">HJG63_001762</name>
</gene>
<protein>
    <recommendedName>
        <fullName evidence="4">Secreted protein</fullName>
    </recommendedName>
</protein>
<evidence type="ECO:0000313" key="2">
    <source>
        <dbReference type="EMBL" id="KAF6396244.1"/>
    </source>
</evidence>
<evidence type="ECO:0000313" key="3">
    <source>
        <dbReference type="Proteomes" id="UP000593571"/>
    </source>
</evidence>
<organism evidence="2 3">
    <name type="scientific">Rousettus aegyptiacus</name>
    <name type="common">Egyptian fruit bat</name>
    <name type="synonym">Pteropus aegyptiacus</name>
    <dbReference type="NCBI Taxonomy" id="9407"/>
    <lineage>
        <taxon>Eukaryota</taxon>
        <taxon>Metazoa</taxon>
        <taxon>Chordata</taxon>
        <taxon>Craniata</taxon>
        <taxon>Vertebrata</taxon>
        <taxon>Euteleostomi</taxon>
        <taxon>Mammalia</taxon>
        <taxon>Eutheria</taxon>
        <taxon>Laurasiatheria</taxon>
        <taxon>Chiroptera</taxon>
        <taxon>Yinpterochiroptera</taxon>
        <taxon>Pteropodoidea</taxon>
        <taxon>Pteropodidae</taxon>
        <taxon>Rousettinae</taxon>
        <taxon>Rousettus</taxon>
    </lineage>
</organism>
<keyword evidence="1" id="KW-0732">Signal</keyword>
<proteinExistence type="predicted"/>
<dbReference type="PANTHER" id="PTHR16071:SF2">
    <property type="entry name" value="FIGNL1-INTERACTING REGULATOR OF RECOMBINATION AND MITOSIS"/>
    <property type="match status" value="1"/>
</dbReference>